<organism evidence="2 3">
    <name type="scientific">Acyrthosiphon pisum</name>
    <name type="common">Pea aphid</name>
    <dbReference type="NCBI Taxonomy" id="7029"/>
    <lineage>
        <taxon>Eukaryota</taxon>
        <taxon>Metazoa</taxon>
        <taxon>Ecdysozoa</taxon>
        <taxon>Arthropoda</taxon>
        <taxon>Hexapoda</taxon>
        <taxon>Insecta</taxon>
        <taxon>Pterygota</taxon>
        <taxon>Neoptera</taxon>
        <taxon>Paraneoptera</taxon>
        <taxon>Hemiptera</taxon>
        <taxon>Sternorrhyncha</taxon>
        <taxon>Aphidomorpha</taxon>
        <taxon>Aphidoidea</taxon>
        <taxon>Aphididae</taxon>
        <taxon>Macrosiphini</taxon>
        <taxon>Acyrthosiphon</taxon>
    </lineage>
</organism>
<dbReference type="RefSeq" id="XP_016655811.1">
    <property type="nucleotide sequence ID" value="XM_016800322.1"/>
</dbReference>
<evidence type="ECO:0000313" key="3">
    <source>
        <dbReference type="Proteomes" id="UP000007819"/>
    </source>
</evidence>
<reference evidence="2" key="2">
    <citation type="submission" date="2022-06" db="UniProtKB">
        <authorList>
            <consortium name="EnsemblMetazoa"/>
        </authorList>
    </citation>
    <scope>IDENTIFICATION</scope>
</reference>
<dbReference type="Proteomes" id="UP000007819">
    <property type="component" value="Unassembled WGS sequence"/>
</dbReference>
<dbReference type="KEGG" id="api:107882244"/>
<dbReference type="PANTHER" id="PTHR47272">
    <property type="entry name" value="DDE_TNP_1_7 DOMAIN-CONTAINING PROTEIN"/>
    <property type="match status" value="1"/>
</dbReference>
<protein>
    <recommendedName>
        <fullName evidence="1">PiggyBac transposable element-derived protein domain-containing protein</fullName>
    </recommendedName>
</protein>
<sequence length="399" mass="46188">MANKLKPQEIYELLDGYNSELDTLDDSDDEQAPNELHQMNEEGQFPNEVLETLLAEFNATETFFENETNDEPNAEVDLNLNYTHQVLNYFDKILRMDVTAKNEIKWVSQPFVPPKLSIDDIIDFETMALFTNMYAHQNTFSWKKNTDKYEIRTFIALHILTGCLRFARISMSNFHVIDNMKIPTGNKDRFVKVRPMFDCILKRCRELVKERNLSIDEQIVPFTGHLNVKQYCKGKPNPWGIKIFMLCGASGVIYDFIIYQGSETEFCPRFKNKFGLGASVVLQLTEHIEENKHFLFFDNYFASYNLFEVLLQRKIFAASTIRVDRFSKPPFLNDKVLASIGKGATHEIRNDENTIALLKWYDSKSVHIASNFIASGNVDNVEHGGIKNQKNMIQLNVQK</sequence>
<name>A0A8R2H2D5_ACYPI</name>
<dbReference type="EnsemblMetazoa" id="XM_016800322.1">
    <property type="protein sequence ID" value="XP_016655811.1"/>
    <property type="gene ID" value="LOC107882244"/>
</dbReference>
<dbReference type="AlphaFoldDB" id="A0A8R2H2D5"/>
<dbReference type="OrthoDB" id="6627677at2759"/>
<dbReference type="InterPro" id="IPR029526">
    <property type="entry name" value="PGBD"/>
</dbReference>
<dbReference type="Pfam" id="PF13843">
    <property type="entry name" value="DDE_Tnp_1_7"/>
    <property type="match status" value="1"/>
</dbReference>
<evidence type="ECO:0000259" key="1">
    <source>
        <dbReference type="Pfam" id="PF13843"/>
    </source>
</evidence>
<evidence type="ECO:0000313" key="2">
    <source>
        <dbReference type="EnsemblMetazoa" id="XP_016655811.1"/>
    </source>
</evidence>
<feature type="domain" description="PiggyBac transposable element-derived protein" evidence="1">
    <location>
        <begin position="165"/>
        <end position="394"/>
    </location>
</feature>
<proteinExistence type="predicted"/>
<keyword evidence="3" id="KW-1185">Reference proteome</keyword>
<dbReference type="GeneID" id="107882244"/>
<reference evidence="3" key="1">
    <citation type="submission" date="2010-06" db="EMBL/GenBank/DDBJ databases">
        <authorList>
            <person name="Jiang H."/>
            <person name="Abraham K."/>
            <person name="Ali S."/>
            <person name="Alsbrooks S.L."/>
            <person name="Anim B.N."/>
            <person name="Anosike U.S."/>
            <person name="Attaway T."/>
            <person name="Bandaranaike D.P."/>
            <person name="Battles P.K."/>
            <person name="Bell S.N."/>
            <person name="Bell A.V."/>
            <person name="Beltran B."/>
            <person name="Bickham C."/>
            <person name="Bustamante Y."/>
            <person name="Caleb T."/>
            <person name="Canada A."/>
            <person name="Cardenas V."/>
            <person name="Carter K."/>
            <person name="Chacko J."/>
            <person name="Chandrabose M.N."/>
            <person name="Chavez D."/>
            <person name="Chavez A."/>
            <person name="Chen L."/>
            <person name="Chu H.-S."/>
            <person name="Claassen K.J."/>
            <person name="Cockrell R."/>
            <person name="Collins M."/>
            <person name="Cooper J.A."/>
            <person name="Cree A."/>
            <person name="Curry S.M."/>
            <person name="Da Y."/>
            <person name="Dao M.D."/>
            <person name="Das B."/>
            <person name="Davila M.-L."/>
            <person name="Davy-Carroll L."/>
            <person name="Denson S."/>
            <person name="Dinh H."/>
            <person name="Ebong V.E."/>
            <person name="Edwards J.R."/>
            <person name="Egan A."/>
            <person name="El-Daye J."/>
            <person name="Escobedo L."/>
            <person name="Fernandez S."/>
            <person name="Fernando P.R."/>
            <person name="Flagg N."/>
            <person name="Forbes L.D."/>
            <person name="Fowler R.G."/>
            <person name="Fu Q."/>
            <person name="Gabisi R.A."/>
            <person name="Ganer J."/>
            <person name="Garbino Pronczuk A."/>
            <person name="Garcia R.M."/>
            <person name="Garner T."/>
            <person name="Garrett T.E."/>
            <person name="Gonzalez D.A."/>
            <person name="Hamid H."/>
            <person name="Hawkins E.S."/>
            <person name="Hirani K."/>
            <person name="Hogues M.E."/>
            <person name="Hollins B."/>
            <person name="Hsiao C.-H."/>
            <person name="Jabil R."/>
            <person name="James M.L."/>
            <person name="Jhangiani S.N."/>
            <person name="Johnson B."/>
            <person name="Johnson Q."/>
            <person name="Joshi V."/>
            <person name="Kalu J.B."/>
            <person name="Kam C."/>
            <person name="Kashfia A."/>
            <person name="Keebler J."/>
            <person name="Kisamo H."/>
            <person name="Kovar C.L."/>
            <person name="Lago L.A."/>
            <person name="Lai C.-Y."/>
            <person name="Laidlaw J."/>
            <person name="Lara F."/>
            <person name="Le T.-K."/>
            <person name="Lee S.L."/>
            <person name="Legall F.H."/>
            <person name="Lemon S.J."/>
            <person name="Lewis L.R."/>
            <person name="Li B."/>
            <person name="Liu Y."/>
            <person name="Liu Y.-S."/>
            <person name="Lopez J."/>
            <person name="Lozado R.J."/>
            <person name="Lu J."/>
            <person name="Madu R.C."/>
            <person name="Maheshwari M."/>
            <person name="Maheshwari R."/>
            <person name="Malloy K."/>
            <person name="Martinez E."/>
            <person name="Mathew T."/>
            <person name="Mercado I.C."/>
            <person name="Mercado C."/>
            <person name="Meyer B."/>
            <person name="Montgomery K."/>
            <person name="Morgan M.B."/>
            <person name="Munidasa M."/>
            <person name="Nazareth L.V."/>
            <person name="Nelson J."/>
            <person name="Ng B.M."/>
            <person name="Nguyen N.B."/>
            <person name="Nguyen P.Q."/>
            <person name="Nguyen T."/>
            <person name="Obregon M."/>
            <person name="Okwuonu G.O."/>
            <person name="Onwere C.G."/>
            <person name="Orozco G."/>
            <person name="Parra A."/>
            <person name="Patel S."/>
            <person name="Patil S."/>
            <person name="Perez A."/>
            <person name="Perez Y."/>
            <person name="Pham C."/>
            <person name="Primus E.L."/>
            <person name="Pu L.-L."/>
            <person name="Puazo M."/>
            <person name="Qin X."/>
            <person name="Quiroz J.B."/>
            <person name="Reese J."/>
            <person name="Richards S."/>
            <person name="Rives C.M."/>
            <person name="Robberts R."/>
            <person name="Ruiz S.J."/>
            <person name="Ruiz M.J."/>
            <person name="Santibanez J."/>
            <person name="Schneider B.W."/>
            <person name="Sisson I."/>
            <person name="Smith M."/>
            <person name="Sodergren E."/>
            <person name="Song X.-Z."/>
            <person name="Song B.B."/>
            <person name="Summersgill H."/>
            <person name="Thelus R."/>
            <person name="Thornton R.D."/>
            <person name="Trejos Z.Y."/>
            <person name="Usmani K."/>
            <person name="Vattathil S."/>
            <person name="Villasana D."/>
            <person name="Walker D.L."/>
            <person name="Wang S."/>
            <person name="Wang K."/>
            <person name="White C.S."/>
            <person name="Williams A.C."/>
            <person name="Williamson J."/>
            <person name="Wilson K."/>
            <person name="Woghiren I.O."/>
            <person name="Woodworth J.R."/>
            <person name="Worley K.C."/>
            <person name="Wright R.A."/>
            <person name="Wu W."/>
            <person name="Young L."/>
            <person name="Zhang L."/>
            <person name="Zhang J."/>
            <person name="Zhu Y."/>
            <person name="Muzny D.M."/>
            <person name="Weinstock G."/>
            <person name="Gibbs R.A."/>
        </authorList>
    </citation>
    <scope>NUCLEOTIDE SEQUENCE [LARGE SCALE GENOMIC DNA]</scope>
    <source>
        <strain evidence="3">LSR1</strain>
    </source>
</reference>
<accession>A0A8R2H2D5</accession>